<keyword evidence="2" id="KW-1185">Reference proteome</keyword>
<gene>
    <name evidence="1" type="ORF">ACFQE1_17715</name>
</gene>
<reference evidence="1 2" key="1">
    <citation type="journal article" date="2019" name="Int. J. Syst. Evol. Microbiol.">
        <title>The Global Catalogue of Microorganisms (GCM) 10K type strain sequencing project: providing services to taxonomists for standard genome sequencing and annotation.</title>
        <authorList>
            <consortium name="The Broad Institute Genomics Platform"/>
            <consortium name="The Broad Institute Genome Sequencing Center for Infectious Disease"/>
            <person name="Wu L."/>
            <person name="Ma J."/>
        </authorList>
    </citation>
    <scope>NUCLEOTIDE SEQUENCE [LARGE SCALE GENOMIC DNA]</scope>
    <source>
        <strain evidence="1 2">NBRC 111368</strain>
    </source>
</reference>
<sequence length="104" mass="11394">MDCRRCGTPLEKPGDYCLTCETGNCDAVVVVFERDRATLTLLRDEERGGDDEVDTQVVGETTVTTVPESGGERGVVELRNFAGRVADELRRKRPEEVYAAAVDG</sequence>
<accession>A0ABD5S3R9</accession>
<protein>
    <submittedName>
        <fullName evidence="1">Metal-binding protein</fullName>
    </submittedName>
</protein>
<evidence type="ECO:0000313" key="1">
    <source>
        <dbReference type="EMBL" id="MFC6726167.1"/>
    </source>
</evidence>
<proteinExistence type="predicted"/>
<organism evidence="1 2">
    <name type="scientific">Halobium palmae</name>
    <dbReference type="NCBI Taxonomy" id="1776492"/>
    <lineage>
        <taxon>Archaea</taxon>
        <taxon>Methanobacteriati</taxon>
        <taxon>Methanobacteriota</taxon>
        <taxon>Stenosarchaea group</taxon>
        <taxon>Halobacteria</taxon>
        <taxon>Halobacteriales</taxon>
        <taxon>Haloferacaceae</taxon>
        <taxon>Halobium</taxon>
    </lineage>
</organism>
<evidence type="ECO:0000313" key="2">
    <source>
        <dbReference type="Proteomes" id="UP001596328"/>
    </source>
</evidence>
<feature type="non-terminal residue" evidence="1">
    <location>
        <position position="104"/>
    </location>
</feature>
<dbReference type="Proteomes" id="UP001596328">
    <property type="component" value="Unassembled WGS sequence"/>
</dbReference>
<dbReference type="AlphaFoldDB" id="A0ABD5S3R9"/>
<dbReference type="EMBL" id="JBHSWU010000930">
    <property type="protein sequence ID" value="MFC6726167.1"/>
    <property type="molecule type" value="Genomic_DNA"/>
</dbReference>
<comment type="caution">
    <text evidence="1">The sequence shown here is derived from an EMBL/GenBank/DDBJ whole genome shotgun (WGS) entry which is preliminary data.</text>
</comment>
<name>A0ABD5S3R9_9EURY</name>